<feature type="region of interest" description="Disordered" evidence="1">
    <location>
        <begin position="16"/>
        <end position="40"/>
    </location>
</feature>
<accession>A0A915CP51</accession>
<keyword evidence="3" id="KW-1185">Reference proteome</keyword>
<feature type="region of interest" description="Disordered" evidence="1">
    <location>
        <begin position="83"/>
        <end position="154"/>
    </location>
</feature>
<feature type="domain" description="G-patch" evidence="2">
    <location>
        <begin position="64"/>
        <end position="110"/>
    </location>
</feature>
<protein>
    <submittedName>
        <fullName evidence="4">G-patch domain-containing protein</fullName>
    </submittedName>
</protein>
<reference evidence="4" key="1">
    <citation type="submission" date="2022-11" db="UniProtKB">
        <authorList>
            <consortium name="WormBaseParasite"/>
        </authorList>
    </citation>
    <scope>IDENTIFICATION</scope>
</reference>
<dbReference type="SMART" id="SM00443">
    <property type="entry name" value="G_patch"/>
    <property type="match status" value="1"/>
</dbReference>
<dbReference type="AlphaFoldDB" id="A0A915CP51"/>
<evidence type="ECO:0000259" key="2">
    <source>
        <dbReference type="PROSITE" id="PS50174"/>
    </source>
</evidence>
<organism evidence="3 4">
    <name type="scientific">Ditylenchus dipsaci</name>
    <dbReference type="NCBI Taxonomy" id="166011"/>
    <lineage>
        <taxon>Eukaryota</taxon>
        <taxon>Metazoa</taxon>
        <taxon>Ecdysozoa</taxon>
        <taxon>Nematoda</taxon>
        <taxon>Chromadorea</taxon>
        <taxon>Rhabditida</taxon>
        <taxon>Tylenchina</taxon>
        <taxon>Tylenchomorpha</taxon>
        <taxon>Sphaerularioidea</taxon>
        <taxon>Anguinidae</taxon>
        <taxon>Anguininae</taxon>
        <taxon>Ditylenchus</taxon>
    </lineage>
</organism>
<sequence>MKEQYGLLDQDEDMIKPDVKYTDRAHKEEKKSGKMLPNRKEQTQPAVFMPIAWLPLNQTLLLIRNSKGLQLLKGMGWKEGQGLGKNKQGIQEPIVSTPKANRAGFGLEPKGSAKTGKISIQLSKSKNQMEKESILEKTRLRYQQVDKNRPNNGK</sequence>
<dbReference type="WBParaSite" id="jg11156">
    <property type="protein sequence ID" value="jg11156"/>
    <property type="gene ID" value="jg11156"/>
</dbReference>
<dbReference type="PANTHER" id="PTHR23106">
    <property type="entry name" value="ANGIOGENIC FACTOR WITH G PATCH AND FHA DOMAINS 1"/>
    <property type="match status" value="1"/>
</dbReference>
<dbReference type="GO" id="GO:0003676">
    <property type="term" value="F:nucleic acid binding"/>
    <property type="evidence" value="ECO:0007669"/>
    <property type="project" value="InterPro"/>
</dbReference>
<dbReference type="PROSITE" id="PS50174">
    <property type="entry name" value="G_PATCH"/>
    <property type="match status" value="1"/>
</dbReference>
<dbReference type="InterPro" id="IPR053027">
    <property type="entry name" value="AGGF1"/>
</dbReference>
<evidence type="ECO:0000313" key="4">
    <source>
        <dbReference type="WBParaSite" id="jg11156"/>
    </source>
</evidence>
<dbReference type="Proteomes" id="UP000887574">
    <property type="component" value="Unplaced"/>
</dbReference>
<evidence type="ECO:0000313" key="3">
    <source>
        <dbReference type="Proteomes" id="UP000887574"/>
    </source>
</evidence>
<proteinExistence type="predicted"/>
<evidence type="ECO:0000256" key="1">
    <source>
        <dbReference type="SAM" id="MobiDB-lite"/>
    </source>
</evidence>
<feature type="compositionally biased region" description="Basic and acidic residues" evidence="1">
    <location>
        <begin position="127"/>
        <end position="154"/>
    </location>
</feature>
<dbReference type="PANTHER" id="PTHR23106:SF24">
    <property type="entry name" value="ANGIOGENIC FACTOR WITH G PATCH AND FHA DOMAINS 1"/>
    <property type="match status" value="1"/>
</dbReference>
<dbReference type="InterPro" id="IPR000467">
    <property type="entry name" value="G_patch_dom"/>
</dbReference>
<name>A0A915CP51_9BILA</name>
<dbReference type="Pfam" id="PF01585">
    <property type="entry name" value="G-patch"/>
    <property type="match status" value="1"/>
</dbReference>